<keyword evidence="14" id="KW-0812">Transmembrane</keyword>
<keyword evidence="6" id="KW-0165">Cleavage on pair of basic residues</keyword>
<reference evidence="16" key="8">
    <citation type="journal article" date="2005" name="Science">
        <title>Antisense Transcription in the Mammalian Transcriptome.</title>
        <authorList>
            <consortium name="RIKEN Genome Exploration Research Group and Genome Science Group (Genome Network Project Core Group) and the FANTOM Consortium"/>
        </authorList>
    </citation>
    <scope>NUCLEOTIDE SEQUENCE</scope>
    <source>
        <strain evidence="16">C57BL/6J</strain>
        <tissue evidence="16">Retina</tissue>
    </source>
</reference>
<reference evidence="17" key="10">
    <citation type="journal article" date="2011" name="PLoS Biol.">
        <title>Modernizing reference genome assemblies.</title>
        <authorList>
            <person name="Church D.M."/>
            <person name="Schneider V.A."/>
            <person name="Graves T."/>
            <person name="Auger K."/>
            <person name="Cunningham F."/>
            <person name="Bouk N."/>
            <person name="Chen H.C."/>
            <person name="Agarwala R."/>
            <person name="McLaren W.M."/>
            <person name="Ritchie G.R."/>
            <person name="Albracht D."/>
            <person name="Kremitzki M."/>
            <person name="Rock S."/>
            <person name="Kotkiewicz H."/>
            <person name="Kremitzki C."/>
            <person name="Wollam A."/>
            <person name="Trani L."/>
            <person name="Fulton L."/>
            <person name="Fulton R."/>
            <person name="Matthews L."/>
            <person name="Whitehead S."/>
            <person name="Chow W."/>
            <person name="Torrance J."/>
            <person name="Dunn M."/>
            <person name="Harden G."/>
            <person name="Threadgold G."/>
            <person name="Wood J."/>
            <person name="Collins J."/>
            <person name="Heath P."/>
            <person name="Griffiths G."/>
            <person name="Pelan S."/>
            <person name="Grafham D."/>
            <person name="Eichler E.E."/>
            <person name="Weinstock G."/>
            <person name="Mardis E.R."/>
            <person name="Wilson R.K."/>
            <person name="Howe K."/>
            <person name="Flicek P."/>
            <person name="Hubbard T."/>
        </authorList>
    </citation>
    <scope>NUCLEOTIDE SEQUENCE [LARGE SCALE GENOMIC DNA]</scope>
    <source>
        <strain evidence="17">C57BL/6J</strain>
    </source>
</reference>
<dbReference type="Antibodypedia" id="76515">
    <property type="antibodies" value="41 antibodies from 5 providers"/>
</dbReference>
<reference evidence="17 19" key="9">
    <citation type="journal article" date="2009" name="PLoS Biol.">
        <title>Lineage-specific biology revealed by a finished genome assembly of the mouse.</title>
        <authorList>
            <consortium name="Mouse Genome Sequencing Consortium"/>
            <person name="Church D.M."/>
            <person name="Goodstadt L."/>
            <person name="Hillier L.W."/>
            <person name="Zody M.C."/>
            <person name="Goldstein S."/>
            <person name="She X."/>
            <person name="Bult C.J."/>
            <person name="Agarwala R."/>
            <person name="Cherry J.L."/>
            <person name="DiCuccio M."/>
            <person name="Hlavina W."/>
            <person name="Kapustin Y."/>
            <person name="Meric P."/>
            <person name="Maglott D."/>
            <person name="Birtle Z."/>
            <person name="Marques A.C."/>
            <person name="Graves T."/>
            <person name="Zhou S."/>
            <person name="Teague B."/>
            <person name="Potamousis K."/>
            <person name="Churas C."/>
            <person name="Place M."/>
            <person name="Herschleb J."/>
            <person name="Runnheim R."/>
            <person name="Forrest D."/>
            <person name="Amos-Landgraf J."/>
            <person name="Schwartz D.C."/>
            <person name="Cheng Z."/>
            <person name="Lindblad-Toh K."/>
            <person name="Eichler E.E."/>
            <person name="Ponting C.P."/>
        </authorList>
    </citation>
    <scope>NUCLEOTIDE SEQUENCE [LARGE SCALE GENOMIC DNA]</scope>
    <source>
        <strain evidence="17 19">C57BL/6J</strain>
    </source>
</reference>
<dbReference type="PANTHER" id="PTHR15151:SF12">
    <property type="entry name" value="TUMOR NECROSIS FACTOR LIGAND SUPERFAMILY MEMBER 13"/>
    <property type="match status" value="1"/>
</dbReference>
<evidence type="ECO:0000256" key="12">
    <source>
        <dbReference type="ARBA" id="ARBA00080985"/>
    </source>
</evidence>
<evidence type="ECO:0000256" key="4">
    <source>
        <dbReference type="ARBA" id="ARBA00022514"/>
    </source>
</evidence>
<dbReference type="KEGG" id="mmu:619441"/>
<keyword evidence="8" id="KW-1015">Disulfide bond</keyword>
<reference evidence="16" key="3">
    <citation type="journal article" date="2000" name="Genome Res.">
        <title>RIKEN integrated sequence analysis (RISA) system--384-format sequencing pipeline with 384 multicapillary sequencer.</title>
        <authorList>
            <person name="Shibata K."/>
            <person name="Itoh M."/>
            <person name="Aizawa K."/>
            <person name="Nagaoka S."/>
            <person name="Sasaki N."/>
            <person name="Carninci P."/>
            <person name="Konno H."/>
            <person name="Akiyama J."/>
            <person name="Nishi K."/>
            <person name="Kitsunai T."/>
            <person name="Tashiro H."/>
            <person name="Itoh M."/>
            <person name="Sumi N."/>
            <person name="Ishii Y."/>
            <person name="Nakamura S."/>
            <person name="Hazama M."/>
            <person name="Nishine T."/>
            <person name="Harada A."/>
            <person name="Yamamoto R."/>
            <person name="Matsumoto H."/>
            <person name="Sakaguchi S."/>
            <person name="Ikegami T."/>
            <person name="Kashiwagi K."/>
            <person name="Fujiwake S."/>
            <person name="Inoue K."/>
            <person name="Togawa Y."/>
            <person name="Izawa M."/>
            <person name="Ohara E."/>
            <person name="Watahiki M."/>
            <person name="Yoneda Y."/>
            <person name="Ishikawa T."/>
            <person name="Ozawa K."/>
            <person name="Tanaka T."/>
            <person name="Matsuura S."/>
            <person name="Kawai J."/>
            <person name="Okazaki Y."/>
            <person name="Muramatsu M."/>
            <person name="Inoue Y."/>
            <person name="Kira A."/>
            <person name="Hayashizaki Y."/>
        </authorList>
    </citation>
    <scope>NUCLEOTIDE SEQUENCE</scope>
    <source>
        <strain evidence="16">C57BL/6J</strain>
        <tissue evidence="16">Retina</tissue>
    </source>
</reference>
<evidence type="ECO:0000313" key="18">
    <source>
        <dbReference type="MGI" id="MGI:3845075"/>
    </source>
</evidence>
<dbReference type="PROSITE" id="PS51257">
    <property type="entry name" value="PROKAR_LIPOPROTEIN"/>
    <property type="match status" value="1"/>
</dbReference>
<dbReference type="InterPro" id="IPR051748">
    <property type="entry name" value="TNF_Ligand_Superfamily"/>
</dbReference>
<dbReference type="InterPro" id="IPR008983">
    <property type="entry name" value="Tumour_necrosis_fac-like_dom"/>
</dbReference>
<sequence>MAARRSQRRRGRRGEPGTALLAPLVLSLGLALACLGLLLVVVSLGSWATLSAQQEPSQEELTAEDRREPPELNPQTEESQDVVPFLEQLVRPRRSAPKGRKARPRRAIAAHYEVHPRPGQDGAQAGVDGTVSGWEETKINSSSPLRYDRQIGEFTVIRAGLYYLYCQVHFDEGKAVYLKLDLLVNGVLALRCLEEFSATAASSPGPQLRLCQTELQSLRREVSRLQRSGGPSQKQGERPWQSLWEQSPDVLEAWKDGAKSRRRRAVLTQKHKKKHSVLHLVPVNITSKADSDVTEVMWQPVLRRGRGLEAQGDIVRVWDTGIYLLYSQVLFHDVTFTMGQVVSREGQGRRETLFRCIRSMPSDPDRAYNSCYSAGVFHLHQGDIITVKIPRANAKLSLSPHGTFLGFVKL</sequence>
<dbReference type="ExpressionAtlas" id="Q8BXS2">
    <property type="expression patterns" value="baseline and differential"/>
</dbReference>
<dbReference type="PROSITE" id="PS00251">
    <property type="entry name" value="THD_1"/>
    <property type="match status" value="1"/>
</dbReference>
<dbReference type="CDD" id="cd00184">
    <property type="entry name" value="TNF"/>
    <property type="match status" value="1"/>
</dbReference>
<dbReference type="BioGRID-ORCS" id="619441">
    <property type="hits" value="1 hit in 43 CRISPR screens"/>
</dbReference>
<dbReference type="SUPFAM" id="SSF49842">
    <property type="entry name" value="TNF-like"/>
    <property type="match status" value="2"/>
</dbReference>
<evidence type="ECO:0000256" key="1">
    <source>
        <dbReference type="ARBA" id="ARBA00004613"/>
    </source>
</evidence>
<evidence type="ECO:0000256" key="3">
    <source>
        <dbReference type="ARBA" id="ARBA00011233"/>
    </source>
</evidence>
<dbReference type="eggNOG" id="ENOG502SAX4">
    <property type="taxonomic scope" value="Eukaryota"/>
</dbReference>
<keyword evidence="14" id="KW-1133">Transmembrane helix</keyword>
<evidence type="ECO:0000256" key="10">
    <source>
        <dbReference type="ARBA" id="ARBA00056875"/>
    </source>
</evidence>
<comment type="subunit">
    <text evidence="3">Homotrimer.</text>
</comment>
<dbReference type="GO" id="GO:0005125">
    <property type="term" value="F:cytokine activity"/>
    <property type="evidence" value="ECO:0007669"/>
    <property type="project" value="UniProtKB-KW"/>
</dbReference>
<dbReference type="InterPro" id="IPR021184">
    <property type="entry name" value="TNF_CS"/>
</dbReference>
<reference evidence="16" key="6">
    <citation type="journal article" date="2002" name="Nature">
        <title>Analysis of the mouse transcriptome based on functional annotation of 60,770 full-length cDNAs.</title>
        <authorList>
            <consortium name="The FANTOM Consortium and the RIKEN Genome Exploration Research Group Phase I and II Team"/>
        </authorList>
    </citation>
    <scope>NUCLEOTIDE SEQUENCE</scope>
    <source>
        <strain evidence="16">C57BL/6J</strain>
        <tissue evidence="16">Retina</tissue>
    </source>
</reference>
<reference evidence="16" key="4">
    <citation type="journal article" date="2001" name="Nature">
        <title>Functional annotation of a full-length mouse cDNA collection.</title>
        <authorList>
            <consortium name="The RIKEN Genome Exploration Research Group Phase II Team and the FANTOM Consortium"/>
        </authorList>
    </citation>
    <scope>NUCLEOTIDE SEQUENCE</scope>
    <source>
        <strain evidence="16">C57BL/6J</strain>
        <tissue evidence="16">Retina</tissue>
    </source>
</reference>
<evidence type="ECO:0000256" key="13">
    <source>
        <dbReference type="SAM" id="MobiDB-lite"/>
    </source>
</evidence>
<evidence type="ECO:0000256" key="6">
    <source>
        <dbReference type="ARBA" id="ARBA00022685"/>
    </source>
</evidence>
<dbReference type="UCSC" id="uc007jrg.2">
    <property type="organism name" value="mouse"/>
</dbReference>
<dbReference type="AGR" id="MGI:3845075"/>
<keyword evidence="5" id="KW-0964">Secreted</keyword>
<dbReference type="AlphaFoldDB" id="Q8BXS2"/>
<protein>
    <recommendedName>
        <fullName evidence="11">Tumor necrosis factor ligand superfamily member 13</fullName>
    </recommendedName>
    <alternativeName>
        <fullName evidence="12">A proliferation-inducing ligand</fullName>
    </alternativeName>
</protein>
<dbReference type="Proteomes" id="UP000000589">
    <property type="component" value="Chromosome 11"/>
</dbReference>
<accession>Q8BXS2</accession>
<dbReference type="STRING" id="10090.ENSMUSP00000137973"/>
<dbReference type="GO" id="GO:0006955">
    <property type="term" value="P:immune response"/>
    <property type="evidence" value="ECO:0007669"/>
    <property type="project" value="InterPro"/>
</dbReference>
<dbReference type="Ensembl" id="ENSMUST00000180587.8">
    <property type="protein sequence ID" value="ENSMUSP00000137973.2"/>
    <property type="gene ID" value="ENSMUSG00000018752.20"/>
</dbReference>
<evidence type="ECO:0000256" key="9">
    <source>
        <dbReference type="ARBA" id="ARBA00023180"/>
    </source>
</evidence>
<evidence type="ECO:0000256" key="5">
    <source>
        <dbReference type="ARBA" id="ARBA00022525"/>
    </source>
</evidence>
<evidence type="ECO:0000256" key="14">
    <source>
        <dbReference type="SAM" id="Phobius"/>
    </source>
</evidence>
<dbReference type="Bgee" id="ENSMUSG00000018752">
    <property type="expression patterns" value="Expressed in retinal neural layer and 61 other cell types or tissues"/>
</dbReference>
<dbReference type="InterPro" id="IPR006052">
    <property type="entry name" value="TNF_dom"/>
</dbReference>
<evidence type="ECO:0000256" key="8">
    <source>
        <dbReference type="ARBA" id="ARBA00023157"/>
    </source>
</evidence>
<feature type="domain" description="THD" evidence="15">
    <location>
        <begin position="108"/>
        <end position="251"/>
    </location>
</feature>
<dbReference type="Pfam" id="PF00229">
    <property type="entry name" value="TNF"/>
    <property type="match status" value="2"/>
</dbReference>
<feature type="region of interest" description="Disordered" evidence="13">
    <location>
        <begin position="51"/>
        <end position="79"/>
    </location>
</feature>
<dbReference type="PROSITE" id="PS50049">
    <property type="entry name" value="THD_2"/>
    <property type="match status" value="2"/>
</dbReference>
<dbReference type="EMBL" id="AK044387">
    <property type="protein sequence ID" value="BAC31897.1"/>
    <property type="molecule type" value="mRNA"/>
</dbReference>
<dbReference type="GO" id="GO:0016020">
    <property type="term" value="C:membrane"/>
    <property type="evidence" value="ECO:0007669"/>
    <property type="project" value="InterPro"/>
</dbReference>
<dbReference type="Gene3D" id="2.60.120.40">
    <property type="match status" value="2"/>
</dbReference>
<keyword evidence="7" id="KW-0391">Immunity</keyword>
<dbReference type="GO" id="GO:0005164">
    <property type="term" value="F:tumor necrosis factor receptor binding"/>
    <property type="evidence" value="ECO:0007669"/>
    <property type="project" value="InterPro"/>
</dbReference>
<dbReference type="SMART" id="SM00207">
    <property type="entry name" value="TNF"/>
    <property type="match status" value="2"/>
</dbReference>
<reference evidence="17" key="11">
    <citation type="submission" date="2025-05" db="UniProtKB">
        <authorList>
            <consortium name="Ensembl"/>
        </authorList>
    </citation>
    <scope>IDENTIFICATION</scope>
    <source>
        <strain evidence="17">C57BL/6J</strain>
    </source>
</reference>
<dbReference type="OMA" id="WAYNTCY"/>
<dbReference type="GO" id="GO:0048298">
    <property type="term" value="P:positive regulation of isotype switching to IgA isotypes"/>
    <property type="evidence" value="ECO:0007669"/>
    <property type="project" value="UniProtKB-ARBA"/>
</dbReference>
<reference evidence="16" key="2">
    <citation type="journal article" date="2000" name="Genome Res.">
        <title>Normalization and subtraction of cap-trapper-selected cDNAs to prepare full-length cDNA libraries for rapid discovery of new genes.</title>
        <authorList>
            <person name="Carninci P."/>
            <person name="Shibata Y."/>
            <person name="Hayatsu N."/>
            <person name="Sugahara Y."/>
            <person name="Shibata K."/>
            <person name="Itoh M."/>
            <person name="Konno H."/>
            <person name="Okazaki Y."/>
            <person name="Muramatsu M."/>
            <person name="Hayashizaki Y."/>
        </authorList>
    </citation>
    <scope>NUCLEOTIDE SEQUENCE</scope>
    <source>
        <strain evidence="16">C57BL/6J</strain>
        <tissue evidence="16">Retina</tissue>
    </source>
</reference>
<dbReference type="GO" id="GO:0005615">
    <property type="term" value="C:extracellular space"/>
    <property type="evidence" value="ECO:0007669"/>
    <property type="project" value="UniProtKB-KW"/>
</dbReference>
<dbReference type="VEuPathDB" id="HostDB:ENSMUSG00000018752"/>
<keyword evidence="19" id="KW-1185">Reference proteome</keyword>
<keyword evidence="14" id="KW-0472">Membrane</keyword>
<keyword evidence="9" id="KW-0325">Glycoprotein</keyword>
<dbReference type="PANTHER" id="PTHR15151">
    <property type="entry name" value="PROTEIN EIGER"/>
    <property type="match status" value="1"/>
</dbReference>
<comment type="function">
    <text evidence="10">Cytokine that binds to TNFRSF13B/TACI and to TNFRSF17/BCMA. Plays a role in the regulation of tumor cell growth. May be involved in monocyte/macrophage-mediated immunological processes.</text>
</comment>
<dbReference type="RefSeq" id="NP_001029269.1">
    <property type="nucleotide sequence ID" value="NM_001034097.2"/>
</dbReference>
<evidence type="ECO:0000313" key="16">
    <source>
        <dbReference type="EMBL" id="BAC31897.1"/>
    </source>
</evidence>
<proteinExistence type="evidence at transcript level"/>
<dbReference type="MGI" id="MGI:3845075">
    <property type="gene designation" value="Tnfsfm13"/>
</dbReference>
<comment type="similarity">
    <text evidence="2">Belongs to the tumor necrosis factor family.</text>
</comment>
<evidence type="ECO:0000259" key="15">
    <source>
        <dbReference type="PROSITE" id="PS50049"/>
    </source>
</evidence>
<evidence type="ECO:0000313" key="19">
    <source>
        <dbReference type="Proteomes" id="UP000000589"/>
    </source>
</evidence>
<name>Q8BXS2_MOUSE</name>
<feature type="domain" description="THD" evidence="15">
    <location>
        <begin position="276"/>
        <end position="410"/>
    </location>
</feature>
<keyword evidence="4" id="KW-0202">Cytokine</keyword>
<feature type="transmembrane region" description="Helical" evidence="14">
    <location>
        <begin position="20"/>
        <end position="48"/>
    </location>
</feature>
<dbReference type="PaxDb" id="10090-ENSMUSP00000137973"/>
<comment type="subcellular location">
    <subcellularLocation>
        <location evidence="1">Secreted</location>
    </subcellularLocation>
</comment>
<dbReference type="OrthoDB" id="6159739at2759"/>
<evidence type="ECO:0000256" key="7">
    <source>
        <dbReference type="ARBA" id="ARBA00022859"/>
    </source>
</evidence>
<dbReference type="GO" id="GO:0008284">
    <property type="term" value="P:positive regulation of cell population proliferation"/>
    <property type="evidence" value="ECO:0007669"/>
    <property type="project" value="UniProtKB-ARBA"/>
</dbReference>
<dbReference type="CTD" id="619441"/>
<reference evidence="16" key="7">
    <citation type="journal article" date="2005" name="Science">
        <title>The Transcriptional Landscape of the Mammalian Genome.</title>
        <authorList>
            <consortium name="The FANTOM Consortium"/>
            <consortium name="Riken Genome Exploration Research Group and Genome Science Group (Genome Network Project Core Group)"/>
        </authorList>
    </citation>
    <scope>NUCLEOTIDE SEQUENCE</scope>
    <source>
        <strain evidence="16">C57BL/6J</strain>
        <tissue evidence="16">Retina</tissue>
    </source>
</reference>
<dbReference type="GeneID" id="619441"/>
<dbReference type="SMR" id="Q8BXS2"/>
<evidence type="ECO:0000313" key="17">
    <source>
        <dbReference type="Ensembl" id="ENSMUSP00000137973.2"/>
    </source>
</evidence>
<dbReference type="FunFam" id="2.60.120.40:FF:000021">
    <property type="entry name" value="Tumor necrosis factor ligand superfamily member 13"/>
    <property type="match status" value="1"/>
</dbReference>
<reference evidence="16" key="5">
    <citation type="submission" date="2001-07" db="EMBL/GenBank/DDBJ databases">
        <authorList>
            <person name="Adachi J."/>
            <person name="Aizawa K."/>
            <person name="Akimura T."/>
            <person name="Arakawa T."/>
            <person name="Bono H."/>
            <person name="Carninci P."/>
            <person name="Fukuda S."/>
            <person name="Furuno M."/>
            <person name="Hanagaki T."/>
            <person name="Hara A."/>
            <person name="Hashizume W."/>
            <person name="Hayashida K."/>
            <person name="Hayatsu N."/>
            <person name="Hiramoto K."/>
            <person name="Hiraoka T."/>
            <person name="Hirozane T."/>
            <person name="Hori F."/>
            <person name="Imotani K."/>
            <person name="Ishii Y."/>
            <person name="Itoh M."/>
            <person name="Kagawa I."/>
            <person name="Kasukawa T."/>
            <person name="Katoh H."/>
            <person name="Kawai J."/>
            <person name="Kojima Y."/>
            <person name="Kondo S."/>
            <person name="Konno H."/>
            <person name="Kouda M."/>
            <person name="Koya S."/>
            <person name="Kurihara C."/>
            <person name="Matsuyama T."/>
            <person name="Miyazaki A."/>
            <person name="Murata M."/>
            <person name="Nakamura M."/>
            <person name="Nishi K."/>
            <person name="Nomura K."/>
            <person name="Numazaki R."/>
            <person name="Ohno M."/>
            <person name="Ohsato N."/>
            <person name="Okazaki Y."/>
            <person name="Saito R."/>
            <person name="Saitoh H."/>
            <person name="Sakai C."/>
            <person name="Sakai K."/>
            <person name="Sakazume N."/>
            <person name="Sano H."/>
            <person name="Sasaki D."/>
            <person name="Shibata K."/>
            <person name="Shinagawa A."/>
            <person name="Shiraki T."/>
            <person name="Sogabe Y."/>
            <person name="Tagami M."/>
            <person name="Tagawa A."/>
            <person name="Takahashi F."/>
            <person name="Takaku-Akahira S."/>
            <person name="Takeda Y."/>
            <person name="Tanaka T."/>
            <person name="Tomaru A."/>
            <person name="Toya T."/>
            <person name="Yasunishi A."/>
            <person name="Muramatsu M."/>
            <person name="Hayashizaki Y."/>
        </authorList>
    </citation>
    <scope>NUCLEOTIDE SEQUENCE</scope>
    <source>
        <strain evidence="16">C57BL/6J</strain>
        <tissue evidence="16">Retina</tissue>
    </source>
</reference>
<dbReference type="ProteomicsDB" id="332846"/>
<evidence type="ECO:0000256" key="2">
    <source>
        <dbReference type="ARBA" id="ARBA00008670"/>
    </source>
</evidence>
<reference evidence="16" key="1">
    <citation type="journal article" date="1999" name="Methods Enzymol.">
        <title>High-efficiency full-length cDNA cloning.</title>
        <authorList>
            <person name="Carninci P."/>
            <person name="Hayashizaki Y."/>
        </authorList>
    </citation>
    <scope>NUCLEOTIDE SEQUENCE</scope>
    <source>
        <strain evidence="16">C57BL/6J</strain>
        <tissue evidence="16">Retina</tissue>
    </source>
</reference>
<evidence type="ECO:0000256" key="11">
    <source>
        <dbReference type="ARBA" id="ARBA00074592"/>
    </source>
</evidence>
<organism evidence="16">
    <name type="scientific">Mus musculus</name>
    <name type="common">Mouse</name>
    <dbReference type="NCBI Taxonomy" id="10090"/>
    <lineage>
        <taxon>Eukaryota</taxon>
        <taxon>Metazoa</taxon>
        <taxon>Chordata</taxon>
        <taxon>Craniata</taxon>
        <taxon>Vertebrata</taxon>
        <taxon>Euteleostomi</taxon>
        <taxon>Mammalia</taxon>
        <taxon>Eutheria</taxon>
        <taxon>Euarchontoglires</taxon>
        <taxon>Glires</taxon>
        <taxon>Rodentia</taxon>
        <taxon>Myomorpha</taxon>
        <taxon>Muroidea</taxon>
        <taxon>Muridae</taxon>
        <taxon>Murinae</taxon>
        <taxon>Mus</taxon>
        <taxon>Mus</taxon>
    </lineage>
</organism>
<gene>
    <name evidence="17 18" type="primary">Tnfsfm13</name>
</gene>